<accession>A0A1Y1Y7P2</accession>
<evidence type="ECO:0000313" key="3">
    <source>
        <dbReference type="Proteomes" id="UP000193920"/>
    </source>
</evidence>
<keyword evidence="1" id="KW-0175">Coiled coil</keyword>
<protein>
    <submittedName>
        <fullName evidence="2">Uncharacterized protein</fullName>
    </submittedName>
</protein>
<feature type="coiled-coil region" evidence="1">
    <location>
        <begin position="18"/>
        <end position="45"/>
    </location>
</feature>
<gene>
    <name evidence="2" type="ORF">LY90DRAFT_520429</name>
</gene>
<organism evidence="2 3">
    <name type="scientific">Neocallimastix californiae</name>
    <dbReference type="NCBI Taxonomy" id="1754190"/>
    <lineage>
        <taxon>Eukaryota</taxon>
        <taxon>Fungi</taxon>
        <taxon>Fungi incertae sedis</taxon>
        <taxon>Chytridiomycota</taxon>
        <taxon>Chytridiomycota incertae sedis</taxon>
        <taxon>Neocallimastigomycetes</taxon>
        <taxon>Neocallimastigales</taxon>
        <taxon>Neocallimastigaceae</taxon>
        <taxon>Neocallimastix</taxon>
    </lineage>
</organism>
<evidence type="ECO:0000313" key="2">
    <source>
        <dbReference type="EMBL" id="ORX94037.1"/>
    </source>
</evidence>
<dbReference type="EMBL" id="MCOG01000709">
    <property type="protein sequence ID" value="ORX94037.1"/>
    <property type="molecule type" value="Genomic_DNA"/>
</dbReference>
<keyword evidence="3" id="KW-1185">Reference proteome</keyword>
<dbReference type="AlphaFoldDB" id="A0A1Y1Y7P2"/>
<reference evidence="2 3" key="1">
    <citation type="submission" date="2016-08" db="EMBL/GenBank/DDBJ databases">
        <title>A Parts List for Fungal Cellulosomes Revealed by Comparative Genomics.</title>
        <authorList>
            <consortium name="DOE Joint Genome Institute"/>
            <person name="Haitjema C.H."/>
            <person name="Gilmore S.P."/>
            <person name="Henske J.K."/>
            <person name="Solomon K.V."/>
            <person name="De Groot R."/>
            <person name="Kuo A."/>
            <person name="Mondo S.J."/>
            <person name="Salamov A.A."/>
            <person name="Labutti K."/>
            <person name="Zhao Z."/>
            <person name="Chiniquy J."/>
            <person name="Barry K."/>
            <person name="Brewer H.M."/>
            <person name="Purvine S.O."/>
            <person name="Wright A.T."/>
            <person name="Boxma B."/>
            <person name="Van Alen T."/>
            <person name="Hackstein J.H."/>
            <person name="Baker S.E."/>
            <person name="Grigoriev I.V."/>
            <person name="O'Malley M.A."/>
        </authorList>
    </citation>
    <scope>NUCLEOTIDE SEQUENCE [LARGE SCALE GENOMIC DNA]</scope>
    <source>
        <strain evidence="2 3">G1</strain>
    </source>
</reference>
<sequence length="123" mass="14467">TALLEQAEKNIRNNLPPFDTIEDEIRKYERKIQREKEFIEMMRQKLYNHGLCPDEDDKFYVINNVRTTSIPRPNAYIPENNGNGISGELPIAKPYGIYAPFKPYEKTPHLRHYHKAVNKPIVI</sequence>
<feature type="non-terminal residue" evidence="2">
    <location>
        <position position="1"/>
    </location>
</feature>
<dbReference type="STRING" id="1754190.A0A1Y1Y7P2"/>
<dbReference type="Proteomes" id="UP000193920">
    <property type="component" value="Unassembled WGS sequence"/>
</dbReference>
<proteinExistence type="predicted"/>
<comment type="caution">
    <text evidence="2">The sequence shown here is derived from an EMBL/GenBank/DDBJ whole genome shotgun (WGS) entry which is preliminary data.</text>
</comment>
<dbReference type="OrthoDB" id="10262929at2759"/>
<evidence type="ECO:0000256" key="1">
    <source>
        <dbReference type="SAM" id="Coils"/>
    </source>
</evidence>
<name>A0A1Y1Y7P2_9FUNG</name>